<evidence type="ECO:0000256" key="1">
    <source>
        <dbReference type="ARBA" id="ARBA00022553"/>
    </source>
</evidence>
<sequence>MEKRKILIVDDEEDVLKGLEKRLSVAGYSVLKATSGIEAVAAAKRELPDLIVLDIVMPGMDGGQTAYALKEDPATKDIPVIFLTCLITREETGQTSAAIDGEYFIAKPYDPNGLLKEISKHLK</sequence>
<protein>
    <submittedName>
        <fullName evidence="4">Two-component system response regulator</fullName>
    </submittedName>
</protein>
<dbReference type="InterPro" id="IPR050595">
    <property type="entry name" value="Bact_response_regulator"/>
</dbReference>
<evidence type="ECO:0000313" key="4">
    <source>
        <dbReference type="EMBL" id="PIQ88621.1"/>
    </source>
</evidence>
<dbReference type="InterPro" id="IPR011006">
    <property type="entry name" value="CheY-like_superfamily"/>
</dbReference>
<feature type="domain" description="Response regulatory" evidence="3">
    <location>
        <begin position="5"/>
        <end position="122"/>
    </location>
</feature>
<evidence type="ECO:0000256" key="2">
    <source>
        <dbReference type="PROSITE-ProRule" id="PRU00169"/>
    </source>
</evidence>
<keyword evidence="1 2" id="KW-0597">Phosphoprotein</keyword>
<dbReference type="SUPFAM" id="SSF52172">
    <property type="entry name" value="CheY-like"/>
    <property type="match status" value="1"/>
</dbReference>
<evidence type="ECO:0000259" key="3">
    <source>
        <dbReference type="PROSITE" id="PS50110"/>
    </source>
</evidence>
<dbReference type="Proteomes" id="UP000229641">
    <property type="component" value="Unassembled WGS sequence"/>
</dbReference>
<dbReference type="InterPro" id="IPR001789">
    <property type="entry name" value="Sig_transdc_resp-reg_receiver"/>
</dbReference>
<dbReference type="SMART" id="SM00448">
    <property type="entry name" value="REC"/>
    <property type="match status" value="1"/>
</dbReference>
<dbReference type="GO" id="GO:0000160">
    <property type="term" value="P:phosphorelay signal transduction system"/>
    <property type="evidence" value="ECO:0007669"/>
    <property type="project" value="InterPro"/>
</dbReference>
<proteinExistence type="predicted"/>
<gene>
    <name evidence="4" type="ORF">COV72_07360</name>
</gene>
<organism evidence="4 5">
    <name type="scientific">Candidatus Ghiorseimicrobium undicola</name>
    <dbReference type="NCBI Taxonomy" id="1974746"/>
    <lineage>
        <taxon>Bacteria</taxon>
        <taxon>Pseudomonadati</taxon>
        <taxon>Candidatus Omnitrophota</taxon>
        <taxon>Candidatus Ghiorseimicrobium</taxon>
    </lineage>
</organism>
<evidence type="ECO:0000313" key="5">
    <source>
        <dbReference type="Proteomes" id="UP000229641"/>
    </source>
</evidence>
<dbReference type="Pfam" id="PF00072">
    <property type="entry name" value="Response_reg"/>
    <property type="match status" value="1"/>
</dbReference>
<reference evidence="4 5" key="1">
    <citation type="submission" date="2017-09" db="EMBL/GenBank/DDBJ databases">
        <title>Depth-based differentiation of microbial function through sediment-hosted aquifers and enrichment of novel symbionts in the deep terrestrial subsurface.</title>
        <authorList>
            <person name="Probst A.J."/>
            <person name="Ladd B."/>
            <person name="Jarett J.K."/>
            <person name="Geller-Mcgrath D.E."/>
            <person name="Sieber C.M."/>
            <person name="Emerson J.B."/>
            <person name="Anantharaman K."/>
            <person name="Thomas B.C."/>
            <person name="Malmstrom R."/>
            <person name="Stieglmeier M."/>
            <person name="Klingl A."/>
            <person name="Woyke T."/>
            <person name="Ryan C.M."/>
            <person name="Banfield J.F."/>
        </authorList>
    </citation>
    <scope>NUCLEOTIDE SEQUENCE [LARGE SCALE GENOMIC DNA]</scope>
    <source>
        <strain evidence="4">CG11_big_fil_rev_8_21_14_0_20_42_13</strain>
    </source>
</reference>
<accession>A0A2H0LW65</accession>
<dbReference type="Gene3D" id="3.40.50.2300">
    <property type="match status" value="1"/>
</dbReference>
<comment type="caution">
    <text evidence="4">The sequence shown here is derived from an EMBL/GenBank/DDBJ whole genome shotgun (WGS) entry which is preliminary data.</text>
</comment>
<dbReference type="EMBL" id="PCWA01000095">
    <property type="protein sequence ID" value="PIQ88621.1"/>
    <property type="molecule type" value="Genomic_DNA"/>
</dbReference>
<name>A0A2H0LW65_9BACT</name>
<dbReference type="PROSITE" id="PS50110">
    <property type="entry name" value="RESPONSE_REGULATORY"/>
    <property type="match status" value="1"/>
</dbReference>
<dbReference type="AlphaFoldDB" id="A0A2H0LW65"/>
<dbReference type="PANTHER" id="PTHR44591:SF3">
    <property type="entry name" value="RESPONSE REGULATORY DOMAIN-CONTAINING PROTEIN"/>
    <property type="match status" value="1"/>
</dbReference>
<feature type="modified residue" description="4-aspartylphosphate" evidence="2">
    <location>
        <position position="54"/>
    </location>
</feature>
<dbReference type="PANTHER" id="PTHR44591">
    <property type="entry name" value="STRESS RESPONSE REGULATOR PROTEIN 1"/>
    <property type="match status" value="1"/>
</dbReference>